<dbReference type="EMBL" id="CP026948">
    <property type="protein sequence ID" value="AWB84231.1"/>
    <property type="molecule type" value="Genomic_DNA"/>
</dbReference>
<dbReference type="KEGG" id="clia:C3E79_06860"/>
<protein>
    <submittedName>
        <fullName evidence="1">Uncharacterized protein</fullName>
    </submittedName>
</protein>
<keyword evidence="2" id="KW-1185">Reference proteome</keyword>
<accession>A0A2S0WEP0</accession>
<dbReference type="AlphaFoldDB" id="A0A2S0WEP0"/>
<evidence type="ECO:0000313" key="2">
    <source>
        <dbReference type="Proteomes" id="UP000244754"/>
    </source>
</evidence>
<proteinExistence type="predicted"/>
<dbReference type="Proteomes" id="UP000244754">
    <property type="component" value="Chromosome"/>
</dbReference>
<organism evidence="1 2">
    <name type="scientific">Corynebacterium liangguodongii</name>
    <dbReference type="NCBI Taxonomy" id="2079535"/>
    <lineage>
        <taxon>Bacteria</taxon>
        <taxon>Bacillati</taxon>
        <taxon>Actinomycetota</taxon>
        <taxon>Actinomycetes</taxon>
        <taxon>Mycobacteriales</taxon>
        <taxon>Corynebacteriaceae</taxon>
        <taxon>Corynebacterium</taxon>
    </lineage>
</organism>
<sequence length="104" mass="10982">MLSPVLIGGVALAMSMSLESGVKDAVPTVFFVVYCALWVGALAWCVAAAVKVGAGVALRDLVAGACLFGLSWSSLSFSWALILVIAMLWIVVVQVEEKRQLRPS</sequence>
<gene>
    <name evidence="1" type="ORF">C3E79_06860</name>
</gene>
<evidence type="ECO:0000313" key="1">
    <source>
        <dbReference type="EMBL" id="AWB84231.1"/>
    </source>
</evidence>
<name>A0A2S0WEP0_9CORY</name>
<reference evidence="2" key="1">
    <citation type="submission" date="2018-01" db="EMBL/GenBank/DDBJ databases">
        <authorList>
            <person name="Li J."/>
        </authorList>
    </citation>
    <scope>NUCLEOTIDE SEQUENCE [LARGE SCALE GENOMIC DNA]</scope>
    <source>
        <strain evidence="2">2184</strain>
    </source>
</reference>